<dbReference type="Pfam" id="PF00528">
    <property type="entry name" value="BPD_transp_1"/>
    <property type="match status" value="1"/>
</dbReference>
<gene>
    <name evidence="9" type="ORF">FWJ32_05285</name>
</gene>
<comment type="subcellular location">
    <subcellularLocation>
        <location evidence="1 7">Cell membrane</location>
        <topology evidence="1 7">Multi-pass membrane protein</topology>
    </subcellularLocation>
</comment>
<evidence type="ECO:0000256" key="4">
    <source>
        <dbReference type="ARBA" id="ARBA00022692"/>
    </source>
</evidence>
<dbReference type="PROSITE" id="PS50928">
    <property type="entry name" value="ABC_TM1"/>
    <property type="match status" value="1"/>
</dbReference>
<dbReference type="SUPFAM" id="SSF161098">
    <property type="entry name" value="MetI-like"/>
    <property type="match status" value="1"/>
</dbReference>
<dbReference type="EMBL" id="VTPS01000006">
    <property type="protein sequence ID" value="TZE82421.1"/>
    <property type="molecule type" value="Genomic_DNA"/>
</dbReference>
<feature type="transmembrane region" description="Helical" evidence="7">
    <location>
        <begin position="147"/>
        <end position="165"/>
    </location>
</feature>
<dbReference type="InterPro" id="IPR000515">
    <property type="entry name" value="MetI-like"/>
</dbReference>
<keyword evidence="2 7" id="KW-0813">Transport</keyword>
<keyword evidence="4 7" id="KW-0812">Transmembrane</keyword>
<keyword evidence="3" id="KW-1003">Cell membrane</keyword>
<evidence type="ECO:0000256" key="7">
    <source>
        <dbReference type="RuleBase" id="RU363032"/>
    </source>
</evidence>
<dbReference type="Gene3D" id="1.10.3720.10">
    <property type="entry name" value="MetI-like"/>
    <property type="match status" value="1"/>
</dbReference>
<sequence length="278" mass="31946">MVGTKNKKLQTVLLYTLAIIVLIIMMYPYVYMILNSLAPWDQVDRRIIPTGLTLKSYIWLLFGGTDVMPRPWLRAFANSMIVTVSSTFLMMVTAILVAYALSKLVFKGKKTINNVIMFQMFYPSIILLIPTFILVRKLGLYDTYWGMIIPKSVSLWAIFMYTNFFKAIPNELIEAAKIDGANEIKILFKIVLPMSKSITTVIFLFLFMERWVELLWDMLVVHNQNLLTLNVMLAQMFGPYGAYPGPMYAASVILTLPILILFIIFSKNFKEGIQFVLK</sequence>
<accession>A0A5D8QD12</accession>
<feature type="domain" description="ABC transmembrane type-1" evidence="8">
    <location>
        <begin position="76"/>
        <end position="265"/>
    </location>
</feature>
<dbReference type="PANTHER" id="PTHR43744">
    <property type="entry name" value="ABC TRANSPORTER PERMEASE PROTEIN MG189-RELATED-RELATED"/>
    <property type="match status" value="1"/>
</dbReference>
<evidence type="ECO:0000256" key="6">
    <source>
        <dbReference type="ARBA" id="ARBA00023136"/>
    </source>
</evidence>
<protein>
    <submittedName>
        <fullName evidence="9">Carbohydrate ABC transporter permease</fullName>
    </submittedName>
</protein>
<dbReference type="AlphaFoldDB" id="A0A5D8QD12"/>
<keyword evidence="6 7" id="KW-0472">Membrane</keyword>
<evidence type="ECO:0000313" key="9">
    <source>
        <dbReference type="EMBL" id="TZE82421.1"/>
    </source>
</evidence>
<reference evidence="9 10" key="1">
    <citation type="submission" date="2019-08" db="EMBL/GenBank/DDBJ databases">
        <title>Calorimonas adulescens gen. nov., sp. nov., an anaerobic thermophilic bacterium from Sakhalin hot spring.</title>
        <authorList>
            <person name="Khomyakova M.A."/>
            <person name="Merkel A.Y."/>
            <person name="Novikov A."/>
            <person name="Bonch-Osmolovskaya E.A."/>
            <person name="Slobodkin A.I."/>
        </authorList>
    </citation>
    <scope>NUCLEOTIDE SEQUENCE [LARGE SCALE GENOMIC DNA]</scope>
    <source>
        <strain evidence="9 10">A05MB</strain>
    </source>
</reference>
<feature type="transmembrane region" description="Helical" evidence="7">
    <location>
        <begin position="186"/>
        <end position="208"/>
    </location>
</feature>
<dbReference type="Proteomes" id="UP000322976">
    <property type="component" value="Unassembled WGS sequence"/>
</dbReference>
<feature type="transmembrane region" description="Helical" evidence="7">
    <location>
        <begin position="247"/>
        <end position="265"/>
    </location>
</feature>
<dbReference type="CDD" id="cd06261">
    <property type="entry name" value="TM_PBP2"/>
    <property type="match status" value="1"/>
</dbReference>
<dbReference type="GO" id="GO:0055085">
    <property type="term" value="P:transmembrane transport"/>
    <property type="evidence" value="ECO:0007669"/>
    <property type="project" value="InterPro"/>
</dbReference>
<evidence type="ECO:0000256" key="5">
    <source>
        <dbReference type="ARBA" id="ARBA00022989"/>
    </source>
</evidence>
<dbReference type="RefSeq" id="WP_149544933.1">
    <property type="nucleotide sequence ID" value="NZ_VTPS01000006.1"/>
</dbReference>
<keyword evidence="5 7" id="KW-1133">Transmembrane helix</keyword>
<dbReference type="InterPro" id="IPR035906">
    <property type="entry name" value="MetI-like_sf"/>
</dbReference>
<proteinExistence type="inferred from homology"/>
<evidence type="ECO:0000259" key="8">
    <source>
        <dbReference type="PROSITE" id="PS50928"/>
    </source>
</evidence>
<feature type="transmembrane region" description="Helical" evidence="7">
    <location>
        <begin position="114"/>
        <end position="135"/>
    </location>
</feature>
<feature type="transmembrane region" description="Helical" evidence="7">
    <location>
        <begin position="76"/>
        <end position="102"/>
    </location>
</feature>
<evidence type="ECO:0000313" key="10">
    <source>
        <dbReference type="Proteomes" id="UP000322976"/>
    </source>
</evidence>
<evidence type="ECO:0000256" key="1">
    <source>
        <dbReference type="ARBA" id="ARBA00004651"/>
    </source>
</evidence>
<comment type="similarity">
    <text evidence="7">Belongs to the binding-protein-dependent transport system permease family.</text>
</comment>
<name>A0A5D8QD12_9THEO</name>
<organism evidence="9 10">
    <name type="scientific">Calorimonas adulescens</name>
    <dbReference type="NCBI Taxonomy" id="2606906"/>
    <lineage>
        <taxon>Bacteria</taxon>
        <taxon>Bacillati</taxon>
        <taxon>Bacillota</taxon>
        <taxon>Clostridia</taxon>
        <taxon>Thermoanaerobacterales</taxon>
        <taxon>Thermoanaerobacteraceae</taxon>
        <taxon>Calorimonas</taxon>
    </lineage>
</organism>
<evidence type="ECO:0000256" key="3">
    <source>
        <dbReference type="ARBA" id="ARBA00022475"/>
    </source>
</evidence>
<comment type="caution">
    <text evidence="9">The sequence shown here is derived from an EMBL/GenBank/DDBJ whole genome shotgun (WGS) entry which is preliminary data.</text>
</comment>
<keyword evidence="10" id="KW-1185">Reference proteome</keyword>
<dbReference type="GO" id="GO:0005886">
    <property type="term" value="C:plasma membrane"/>
    <property type="evidence" value="ECO:0007669"/>
    <property type="project" value="UniProtKB-SubCell"/>
</dbReference>
<evidence type="ECO:0000256" key="2">
    <source>
        <dbReference type="ARBA" id="ARBA00022448"/>
    </source>
</evidence>
<feature type="transmembrane region" description="Helical" evidence="7">
    <location>
        <begin position="12"/>
        <end position="34"/>
    </location>
</feature>
<dbReference type="PANTHER" id="PTHR43744:SF12">
    <property type="entry name" value="ABC TRANSPORTER PERMEASE PROTEIN MG189-RELATED"/>
    <property type="match status" value="1"/>
</dbReference>